<evidence type="ECO:0000313" key="2">
    <source>
        <dbReference type="EMBL" id="KAK1409735.1"/>
    </source>
</evidence>
<dbReference type="Proteomes" id="UP001229421">
    <property type="component" value="Unassembled WGS sequence"/>
</dbReference>
<dbReference type="AlphaFoldDB" id="A0AAD8JY86"/>
<reference evidence="2" key="1">
    <citation type="journal article" date="2023" name="bioRxiv">
        <title>Improved chromosome-level genome assembly for marigold (Tagetes erecta).</title>
        <authorList>
            <person name="Jiang F."/>
            <person name="Yuan L."/>
            <person name="Wang S."/>
            <person name="Wang H."/>
            <person name="Xu D."/>
            <person name="Wang A."/>
            <person name="Fan W."/>
        </authorList>
    </citation>
    <scope>NUCLEOTIDE SEQUENCE</scope>
    <source>
        <strain evidence="2">WSJ</strain>
        <tissue evidence="2">Leaf</tissue>
    </source>
</reference>
<dbReference type="PANTHER" id="PTHR33624:SF2">
    <property type="entry name" value="SIGMA FACTOR BINDING PROTEIN 1, CHLOROPLASTIC"/>
    <property type="match status" value="1"/>
</dbReference>
<evidence type="ECO:0000313" key="3">
    <source>
        <dbReference type="Proteomes" id="UP001229421"/>
    </source>
</evidence>
<keyword evidence="3" id="KW-1185">Reference proteome</keyword>
<organism evidence="2 3">
    <name type="scientific">Tagetes erecta</name>
    <name type="common">African marigold</name>
    <dbReference type="NCBI Taxonomy" id="13708"/>
    <lineage>
        <taxon>Eukaryota</taxon>
        <taxon>Viridiplantae</taxon>
        <taxon>Streptophyta</taxon>
        <taxon>Embryophyta</taxon>
        <taxon>Tracheophyta</taxon>
        <taxon>Spermatophyta</taxon>
        <taxon>Magnoliopsida</taxon>
        <taxon>eudicotyledons</taxon>
        <taxon>Gunneridae</taxon>
        <taxon>Pentapetalae</taxon>
        <taxon>asterids</taxon>
        <taxon>campanulids</taxon>
        <taxon>Asterales</taxon>
        <taxon>Asteraceae</taxon>
        <taxon>Asteroideae</taxon>
        <taxon>Heliantheae alliance</taxon>
        <taxon>Tageteae</taxon>
        <taxon>Tagetes</taxon>
    </lineage>
</organism>
<comment type="caution">
    <text evidence="2">The sequence shown here is derived from an EMBL/GenBank/DDBJ whole genome shotgun (WGS) entry which is preliminary data.</text>
</comment>
<dbReference type="InterPro" id="IPR039335">
    <property type="entry name" value="SIB1/2"/>
</dbReference>
<evidence type="ECO:0008006" key="4">
    <source>
        <dbReference type="Google" id="ProtNLM"/>
    </source>
</evidence>
<proteinExistence type="predicted"/>
<evidence type="ECO:0000256" key="1">
    <source>
        <dbReference type="SAM" id="MobiDB-lite"/>
    </source>
</evidence>
<feature type="region of interest" description="Disordered" evidence="1">
    <location>
        <begin position="1"/>
        <end position="22"/>
    </location>
</feature>
<protein>
    <recommendedName>
        <fullName evidence="4">VQ domain-containing protein</fullName>
    </recommendedName>
</protein>
<name>A0AAD8JY86_TARER</name>
<dbReference type="EMBL" id="JAUHHV010000010">
    <property type="protein sequence ID" value="KAK1409735.1"/>
    <property type="molecule type" value="Genomic_DNA"/>
</dbReference>
<gene>
    <name evidence="2" type="ORF">QVD17_36264</name>
</gene>
<accession>A0AAD8JY86</accession>
<sequence length="119" mass="13434">MNRNDGGRAAGKNQTRQTDDKSVKVKYISSPVMMEAKNPSQFKEIVQHFTGHNPNETTYDMYYPNYSTATTTTTTASAATTNTTSELFAYGDTHYTNNVTQVGIDGYSWEEIAEWNRNR</sequence>
<dbReference type="PANTHER" id="PTHR33624">
    <property type="entry name" value="SIGMA FACTOR BINDING PROTEIN 1, CHLOROPLASTIC"/>
    <property type="match status" value="1"/>
</dbReference>